<accession>A0ABT6FDN9</accession>
<dbReference type="EMBL" id="JARRAG010000002">
    <property type="protein sequence ID" value="MDG3005691.1"/>
    <property type="molecule type" value="Genomic_DNA"/>
</dbReference>
<keyword evidence="2" id="KW-1185">Reference proteome</keyword>
<protein>
    <submittedName>
        <fullName evidence="1">RING finger protein</fullName>
    </submittedName>
</protein>
<proteinExistence type="predicted"/>
<dbReference type="InterPro" id="IPR039522">
    <property type="entry name" value="RING_finger_1_prok"/>
</dbReference>
<reference evidence="1 2" key="1">
    <citation type="submission" date="2023-03" db="EMBL/GenBank/DDBJ databases">
        <title>Paludisphaera mucosa sp. nov. a novel planctomycete from northern fen.</title>
        <authorList>
            <person name="Ivanova A."/>
        </authorList>
    </citation>
    <scope>NUCLEOTIDE SEQUENCE [LARGE SCALE GENOMIC DNA]</scope>
    <source>
        <strain evidence="1 2">Pla2</strain>
    </source>
</reference>
<sequence>MSLFGFALSVLVAYGVIRFLARAIAWASGSRYRAFRRLASRFGGRYETRGLSDSPIVSFPQGEDVVRVGLAPASARRAGVISTRVVVRFRNGIPFRLDLAAFDSPLIRMAAKGTQPVRLGDREFDGAFAVRANDPDMARDFLGPQSRRSLQGLQRLAPPGGLSLAISPERMLVQIDRNLSEDDDALFAAVAETLTIYRMLREGVRRRISEGVTLIEGDGRADEAEGPPVCKVCGELVADGVPVVVCAKCGAPHHRDCWEFVGWCSIYGCGGKIGRPPAAPALRSSASPPPRP</sequence>
<name>A0ABT6FDN9_9BACT</name>
<gene>
    <name evidence="1" type="ORF">PZE19_18030</name>
</gene>
<dbReference type="Pfam" id="PF14446">
    <property type="entry name" value="Prok-RING_1"/>
    <property type="match status" value="1"/>
</dbReference>
<evidence type="ECO:0000313" key="1">
    <source>
        <dbReference type="EMBL" id="MDG3005691.1"/>
    </source>
</evidence>
<organism evidence="1 2">
    <name type="scientific">Paludisphaera mucosa</name>
    <dbReference type="NCBI Taxonomy" id="3030827"/>
    <lineage>
        <taxon>Bacteria</taxon>
        <taxon>Pseudomonadati</taxon>
        <taxon>Planctomycetota</taxon>
        <taxon>Planctomycetia</taxon>
        <taxon>Isosphaerales</taxon>
        <taxon>Isosphaeraceae</taxon>
        <taxon>Paludisphaera</taxon>
    </lineage>
</organism>
<dbReference type="RefSeq" id="WP_277862022.1">
    <property type="nucleotide sequence ID" value="NZ_JARRAG010000002.1"/>
</dbReference>
<dbReference type="Proteomes" id="UP001216907">
    <property type="component" value="Unassembled WGS sequence"/>
</dbReference>
<evidence type="ECO:0000313" key="2">
    <source>
        <dbReference type="Proteomes" id="UP001216907"/>
    </source>
</evidence>
<comment type="caution">
    <text evidence="1">The sequence shown here is derived from an EMBL/GenBank/DDBJ whole genome shotgun (WGS) entry which is preliminary data.</text>
</comment>